<protein>
    <submittedName>
        <fullName evidence="2">Uncharacterized protein</fullName>
    </submittedName>
</protein>
<name>A0A543C1H2_9ACTN</name>
<feature type="compositionally biased region" description="Basic and acidic residues" evidence="1">
    <location>
        <begin position="60"/>
        <end position="75"/>
    </location>
</feature>
<evidence type="ECO:0000256" key="1">
    <source>
        <dbReference type="SAM" id="MobiDB-lite"/>
    </source>
</evidence>
<feature type="region of interest" description="Disordered" evidence="1">
    <location>
        <begin position="52"/>
        <end position="75"/>
    </location>
</feature>
<dbReference type="Proteomes" id="UP000316096">
    <property type="component" value="Unassembled WGS sequence"/>
</dbReference>
<reference evidence="2 3" key="1">
    <citation type="submission" date="2019-06" db="EMBL/GenBank/DDBJ databases">
        <title>Sequencing the genomes of 1000 actinobacteria strains.</title>
        <authorList>
            <person name="Klenk H.-P."/>
        </authorList>
    </citation>
    <scope>NUCLEOTIDE SEQUENCE [LARGE SCALE GENOMIC DNA]</scope>
    <source>
        <strain evidence="2 3">DSM 102200</strain>
    </source>
</reference>
<organism evidence="2 3">
    <name type="scientific">Actinoallomurus bryophytorum</name>
    <dbReference type="NCBI Taxonomy" id="1490222"/>
    <lineage>
        <taxon>Bacteria</taxon>
        <taxon>Bacillati</taxon>
        <taxon>Actinomycetota</taxon>
        <taxon>Actinomycetes</taxon>
        <taxon>Streptosporangiales</taxon>
        <taxon>Thermomonosporaceae</taxon>
        <taxon>Actinoallomurus</taxon>
    </lineage>
</organism>
<comment type="caution">
    <text evidence="2">The sequence shown here is derived from an EMBL/GenBank/DDBJ whole genome shotgun (WGS) entry which is preliminary data.</text>
</comment>
<keyword evidence="3" id="KW-1185">Reference proteome</keyword>
<evidence type="ECO:0000313" key="2">
    <source>
        <dbReference type="EMBL" id="TQL90925.1"/>
    </source>
</evidence>
<proteinExistence type="predicted"/>
<dbReference type="EMBL" id="VFOZ01000002">
    <property type="protein sequence ID" value="TQL90925.1"/>
    <property type="molecule type" value="Genomic_DNA"/>
</dbReference>
<gene>
    <name evidence="2" type="ORF">FB559_8244</name>
</gene>
<sequence length="75" mass="8372">MVDVCPCEPMEGDVVVNVVVRPHVHSPWAGTSCDPQVSVRTLGRMTFYTSLPDATTSPLEPERSRSRRVDLFDIQ</sequence>
<accession>A0A543C1H2</accession>
<evidence type="ECO:0000313" key="3">
    <source>
        <dbReference type="Proteomes" id="UP000316096"/>
    </source>
</evidence>
<dbReference type="AlphaFoldDB" id="A0A543C1H2"/>